<evidence type="ECO:0000313" key="3">
    <source>
        <dbReference type="EMBL" id="GAA4735571.1"/>
    </source>
</evidence>
<dbReference type="PRINTS" id="PR01790">
    <property type="entry name" value="SMP30FAMILY"/>
</dbReference>
<reference evidence="4" key="1">
    <citation type="journal article" date="2019" name="Int. J. Syst. Evol. Microbiol.">
        <title>The Global Catalogue of Microorganisms (GCM) 10K type strain sequencing project: providing services to taxonomists for standard genome sequencing and annotation.</title>
        <authorList>
            <consortium name="The Broad Institute Genomics Platform"/>
            <consortium name="The Broad Institute Genome Sequencing Center for Infectious Disease"/>
            <person name="Wu L."/>
            <person name="Ma J."/>
        </authorList>
    </citation>
    <scope>NUCLEOTIDE SEQUENCE [LARGE SCALE GENOMIC DNA]</scope>
    <source>
        <strain evidence="4">JCM 19015</strain>
    </source>
</reference>
<dbReference type="PANTHER" id="PTHR10907:SF47">
    <property type="entry name" value="REGUCALCIN"/>
    <property type="match status" value="1"/>
</dbReference>
<dbReference type="InterPro" id="IPR011042">
    <property type="entry name" value="6-blade_b-propeller_TolB-like"/>
</dbReference>
<organism evidence="3 4">
    <name type="scientific">Amnibacterium soli</name>
    <dbReference type="NCBI Taxonomy" id="1282736"/>
    <lineage>
        <taxon>Bacteria</taxon>
        <taxon>Bacillati</taxon>
        <taxon>Actinomycetota</taxon>
        <taxon>Actinomycetes</taxon>
        <taxon>Micrococcales</taxon>
        <taxon>Microbacteriaceae</taxon>
        <taxon>Amnibacterium</taxon>
    </lineage>
</organism>
<dbReference type="PANTHER" id="PTHR10907">
    <property type="entry name" value="REGUCALCIN"/>
    <property type="match status" value="1"/>
</dbReference>
<dbReference type="InterPro" id="IPR005511">
    <property type="entry name" value="SMP-30"/>
</dbReference>
<accession>A0ABP8YRK1</accession>
<name>A0ABP8YRK1_9MICO</name>
<comment type="similarity">
    <text evidence="1">Belongs to the SMP-30/CGR1 family.</text>
</comment>
<gene>
    <name evidence="3" type="ORF">GCM10025783_01810</name>
</gene>
<dbReference type="SUPFAM" id="SSF63829">
    <property type="entry name" value="Calcium-dependent phosphotriesterase"/>
    <property type="match status" value="1"/>
</dbReference>
<evidence type="ECO:0000256" key="1">
    <source>
        <dbReference type="ARBA" id="ARBA00008853"/>
    </source>
</evidence>
<dbReference type="Pfam" id="PF08450">
    <property type="entry name" value="SGL"/>
    <property type="match status" value="1"/>
</dbReference>
<proteinExistence type="inferred from homology"/>
<dbReference type="EMBL" id="BAABLP010000001">
    <property type="protein sequence ID" value="GAA4735571.1"/>
    <property type="molecule type" value="Genomic_DNA"/>
</dbReference>
<dbReference type="Gene3D" id="2.120.10.30">
    <property type="entry name" value="TolB, C-terminal domain"/>
    <property type="match status" value="1"/>
</dbReference>
<dbReference type="Proteomes" id="UP001500121">
    <property type="component" value="Unassembled WGS sequence"/>
</dbReference>
<keyword evidence="4" id="KW-1185">Reference proteome</keyword>
<evidence type="ECO:0000259" key="2">
    <source>
        <dbReference type="Pfam" id="PF08450"/>
    </source>
</evidence>
<evidence type="ECO:0000313" key="4">
    <source>
        <dbReference type="Proteomes" id="UP001500121"/>
    </source>
</evidence>
<comment type="caution">
    <text evidence="3">The sequence shown here is derived from an EMBL/GenBank/DDBJ whole genome shotgun (WGS) entry which is preliminary data.</text>
</comment>
<feature type="domain" description="SMP-30/Gluconolactonase/LRE-like region" evidence="2">
    <location>
        <begin position="15"/>
        <end position="253"/>
    </location>
</feature>
<dbReference type="InterPro" id="IPR013658">
    <property type="entry name" value="SGL"/>
</dbReference>
<protein>
    <submittedName>
        <fullName evidence="3">SMP-30/gluconolactonase/LRE family protein</fullName>
    </submittedName>
</protein>
<sequence length="286" mass="30394">MTKATQVTDVVTNHGEGPYWDAAAGRLLLVDMLAGAVVEFEPGSRAVRHGFGGVAAVVRRRTAGGFVLAVEHGFRLLDDDLQPVGDVQEVFSDPSIRMNEGGCDPQGRLYLGTMAYEATEGAGTLYRIDADRSVHEVLPGVTISNGLQWRADGQAVFYNDTPTHRISRFAFDAASGTFGDRETVVEIPEEQGNPDGLAIDAEGGLWCALYGGHAVHRYDQDGALTEVVELPARDVTSCTFGGPDGTTLFITTSRDGWGDADAEPQAGAVFAHEAGVRGAEQYSFAG</sequence>